<accession>A0ABS8D508</accession>
<sequence>MNNLTHLPVAAGLGLRHPFVKEVWQKKPKVAWWEVHSENYFDGGANLATLKALRAHYPISLHGVGMGIGSAVPLDQTHLNRLADLVNVIGPNQVSEHLCWNRTEKGAIPDLLPVPYTQAMIDWIVDHVDQVQNKLKRQILLENVSAYLAFEGNEMTEADMLAQIVQRSGCGILLDVNNIYVNSVNLGVSADAFLAAMPAGSVKEIHIAGHSEEDGFLLDTHDHPVIPPVWALLEKAYQYVGPVPTLLERDGNIPVLDELLLEVATAEEILGKVKREKGMS</sequence>
<dbReference type="InterPro" id="IPR007801">
    <property type="entry name" value="MbnB/TglH/ChrH"/>
</dbReference>
<keyword evidence="2" id="KW-1185">Reference proteome</keyword>
<dbReference type="PANTHER" id="PTHR42194">
    <property type="entry name" value="UPF0276 PROTEIN HI_1600"/>
    <property type="match status" value="1"/>
</dbReference>
<dbReference type="RefSeq" id="WP_227179950.1">
    <property type="nucleotide sequence ID" value="NZ_JAJBZT010000003.1"/>
</dbReference>
<dbReference type="EMBL" id="JAJBZT010000003">
    <property type="protein sequence ID" value="MCB6183309.1"/>
    <property type="molecule type" value="Genomic_DNA"/>
</dbReference>
<reference evidence="1" key="1">
    <citation type="submission" date="2021-10" db="EMBL/GenBank/DDBJ databases">
        <title>The complete genome sequence of Leeia sp. TBRC 13508.</title>
        <authorList>
            <person name="Charoenyingcharoen P."/>
            <person name="Yukphan P."/>
        </authorList>
    </citation>
    <scope>NUCLEOTIDE SEQUENCE</scope>
    <source>
        <strain evidence="1">TBRC 13508</strain>
    </source>
</reference>
<dbReference type="Gene3D" id="3.20.20.150">
    <property type="entry name" value="Divalent-metal-dependent TIM barrel enzymes"/>
    <property type="match status" value="1"/>
</dbReference>
<comment type="caution">
    <text evidence="1">The sequence shown here is derived from an EMBL/GenBank/DDBJ whole genome shotgun (WGS) entry which is preliminary data.</text>
</comment>
<protein>
    <submittedName>
        <fullName evidence="1">DUF692 domain-containing protein</fullName>
    </submittedName>
</protein>
<dbReference type="Pfam" id="PF05114">
    <property type="entry name" value="MbnB_TglH_ChrH"/>
    <property type="match status" value="1"/>
</dbReference>
<organism evidence="1 2">
    <name type="scientific">Leeia speluncae</name>
    <dbReference type="NCBI Taxonomy" id="2884804"/>
    <lineage>
        <taxon>Bacteria</taxon>
        <taxon>Pseudomonadati</taxon>
        <taxon>Pseudomonadota</taxon>
        <taxon>Betaproteobacteria</taxon>
        <taxon>Neisseriales</taxon>
        <taxon>Leeiaceae</taxon>
        <taxon>Leeia</taxon>
    </lineage>
</organism>
<dbReference type="Proteomes" id="UP001165395">
    <property type="component" value="Unassembled WGS sequence"/>
</dbReference>
<name>A0ABS8D508_9NEIS</name>
<proteinExistence type="predicted"/>
<dbReference type="NCBIfam" id="NF003818">
    <property type="entry name" value="PRK05409.1"/>
    <property type="match status" value="1"/>
</dbReference>
<dbReference type="SUPFAM" id="SSF51658">
    <property type="entry name" value="Xylose isomerase-like"/>
    <property type="match status" value="1"/>
</dbReference>
<dbReference type="InterPro" id="IPR036237">
    <property type="entry name" value="Xyl_isomerase-like_sf"/>
</dbReference>
<gene>
    <name evidence="1" type="ORF">LIN78_07100</name>
</gene>
<evidence type="ECO:0000313" key="2">
    <source>
        <dbReference type="Proteomes" id="UP001165395"/>
    </source>
</evidence>
<dbReference type="PANTHER" id="PTHR42194:SF1">
    <property type="entry name" value="UPF0276 PROTEIN HI_1600"/>
    <property type="match status" value="1"/>
</dbReference>
<evidence type="ECO:0000313" key="1">
    <source>
        <dbReference type="EMBL" id="MCB6183309.1"/>
    </source>
</evidence>